<evidence type="ECO:0000313" key="7">
    <source>
        <dbReference type="RefSeq" id="XP_022316580.1"/>
    </source>
</evidence>
<reference evidence="6" key="1">
    <citation type="submission" date="2024-06" db="UniProtKB">
        <authorList>
            <consortium name="RefSeq"/>
        </authorList>
    </citation>
    <scope>NUCLEOTIDE SEQUENCE [LARGE SCALE GENOMIC DNA]</scope>
</reference>
<dbReference type="Pfam" id="PF00595">
    <property type="entry name" value="PDZ"/>
    <property type="match status" value="2"/>
</dbReference>
<dbReference type="GO" id="GO:0005929">
    <property type="term" value="C:cilium"/>
    <property type="evidence" value="ECO:0007669"/>
    <property type="project" value="TreeGrafter"/>
</dbReference>
<feature type="compositionally biased region" description="Polar residues" evidence="4">
    <location>
        <begin position="409"/>
        <end position="418"/>
    </location>
</feature>
<evidence type="ECO:0000256" key="4">
    <source>
        <dbReference type="SAM" id="MobiDB-lite"/>
    </source>
</evidence>
<feature type="region of interest" description="Disordered" evidence="4">
    <location>
        <begin position="364"/>
        <end position="436"/>
    </location>
</feature>
<feature type="domain" description="PDZ" evidence="5">
    <location>
        <begin position="207"/>
        <end position="279"/>
    </location>
</feature>
<feature type="compositionally biased region" description="Polar residues" evidence="4">
    <location>
        <begin position="425"/>
        <end position="434"/>
    </location>
</feature>
<dbReference type="GO" id="GO:0032426">
    <property type="term" value="C:stereocilium tip"/>
    <property type="evidence" value="ECO:0007669"/>
    <property type="project" value="TreeGrafter"/>
</dbReference>
<protein>
    <submittedName>
        <fullName evidence="7">Uncharacterized protein LOC111120143 isoform X1</fullName>
    </submittedName>
</protein>
<dbReference type="Proteomes" id="UP000694844">
    <property type="component" value="Chromosome 1"/>
</dbReference>
<proteinExistence type="predicted"/>
<dbReference type="GeneID" id="111120143"/>
<dbReference type="Gene3D" id="2.30.42.10">
    <property type="match status" value="2"/>
</dbReference>
<name>A0A8B8CLD4_CRAVI</name>
<dbReference type="PANTHER" id="PTHR23116:SF36">
    <property type="entry name" value="HARMONIN"/>
    <property type="match status" value="1"/>
</dbReference>
<feature type="compositionally biased region" description="Basic and acidic residues" evidence="4">
    <location>
        <begin position="654"/>
        <end position="675"/>
    </location>
</feature>
<feature type="compositionally biased region" description="Basic and acidic residues" evidence="4">
    <location>
        <begin position="381"/>
        <end position="397"/>
    </location>
</feature>
<keyword evidence="6" id="KW-1185">Reference proteome</keyword>
<feature type="region of interest" description="Disordered" evidence="4">
    <location>
        <begin position="564"/>
        <end position="675"/>
    </location>
</feature>
<feature type="compositionally biased region" description="Low complexity" evidence="4">
    <location>
        <begin position="786"/>
        <end position="798"/>
    </location>
</feature>
<reference evidence="7" key="2">
    <citation type="submission" date="2025-08" db="UniProtKB">
        <authorList>
            <consortium name="RefSeq"/>
        </authorList>
    </citation>
    <scope>IDENTIFICATION</scope>
    <source>
        <tissue evidence="7">Whole sample</tissue>
    </source>
</reference>
<feature type="compositionally biased region" description="Basic and acidic residues" evidence="4">
    <location>
        <begin position="601"/>
        <end position="648"/>
    </location>
</feature>
<organism evidence="6 7">
    <name type="scientific">Crassostrea virginica</name>
    <name type="common">Eastern oyster</name>
    <dbReference type="NCBI Taxonomy" id="6565"/>
    <lineage>
        <taxon>Eukaryota</taxon>
        <taxon>Metazoa</taxon>
        <taxon>Spiralia</taxon>
        <taxon>Lophotrochozoa</taxon>
        <taxon>Mollusca</taxon>
        <taxon>Bivalvia</taxon>
        <taxon>Autobranchia</taxon>
        <taxon>Pteriomorphia</taxon>
        <taxon>Ostreida</taxon>
        <taxon>Ostreoidea</taxon>
        <taxon>Ostreidae</taxon>
        <taxon>Crassostrea</taxon>
    </lineage>
</organism>
<comment type="subcellular location">
    <subcellularLocation>
        <location evidence="1">Cell projection</location>
    </subcellularLocation>
</comment>
<accession>A0A8B8CLD4</accession>
<evidence type="ECO:0000259" key="5">
    <source>
        <dbReference type="PROSITE" id="PS50106"/>
    </source>
</evidence>
<evidence type="ECO:0000256" key="3">
    <source>
        <dbReference type="ARBA" id="ARBA00023273"/>
    </source>
</evidence>
<dbReference type="SMART" id="SM00228">
    <property type="entry name" value="PDZ"/>
    <property type="match status" value="2"/>
</dbReference>
<dbReference type="Gene3D" id="1.20.1160.20">
    <property type="match status" value="1"/>
</dbReference>
<feature type="region of interest" description="Disordered" evidence="4">
    <location>
        <begin position="767"/>
        <end position="812"/>
    </location>
</feature>
<dbReference type="InterPro" id="IPR051844">
    <property type="entry name" value="USH2_Complex_Protein"/>
</dbReference>
<dbReference type="RefSeq" id="XP_022316580.1">
    <property type="nucleotide sequence ID" value="XM_022460872.1"/>
</dbReference>
<dbReference type="AlphaFoldDB" id="A0A8B8CLD4"/>
<dbReference type="GO" id="GO:0002142">
    <property type="term" value="C:stereocilia ankle link complex"/>
    <property type="evidence" value="ECO:0007669"/>
    <property type="project" value="TreeGrafter"/>
</dbReference>
<dbReference type="GO" id="GO:0005886">
    <property type="term" value="C:plasma membrane"/>
    <property type="evidence" value="ECO:0007669"/>
    <property type="project" value="TreeGrafter"/>
</dbReference>
<feature type="domain" description="PDZ" evidence="5">
    <location>
        <begin position="90"/>
        <end position="158"/>
    </location>
</feature>
<dbReference type="PANTHER" id="PTHR23116">
    <property type="entry name" value="PDZ DOMAIN CONTAINING WHIRLIN AND HARMONIN-RELATED"/>
    <property type="match status" value="1"/>
</dbReference>
<dbReference type="CDD" id="cd06737">
    <property type="entry name" value="PDZ1_harmonin"/>
    <property type="match status" value="1"/>
</dbReference>
<dbReference type="OrthoDB" id="7734647at2759"/>
<feature type="compositionally biased region" description="Basic residues" evidence="4">
    <location>
        <begin position="799"/>
        <end position="808"/>
    </location>
</feature>
<gene>
    <name evidence="7" type="primary">LOC111120143</name>
</gene>
<evidence type="ECO:0000256" key="2">
    <source>
        <dbReference type="ARBA" id="ARBA00022737"/>
    </source>
</evidence>
<dbReference type="Pfam" id="PF21219">
    <property type="entry name" value="USH1C_N"/>
    <property type="match status" value="1"/>
</dbReference>
<keyword evidence="3" id="KW-0966">Cell projection</keyword>
<dbReference type="SUPFAM" id="SSF50156">
    <property type="entry name" value="PDZ domain-like"/>
    <property type="match status" value="2"/>
</dbReference>
<dbReference type="InterPro" id="IPR030237">
    <property type="entry name" value="Harmonin_N"/>
</dbReference>
<evidence type="ECO:0000256" key="1">
    <source>
        <dbReference type="ARBA" id="ARBA00004316"/>
    </source>
</evidence>
<evidence type="ECO:0000313" key="6">
    <source>
        <dbReference type="Proteomes" id="UP000694844"/>
    </source>
</evidence>
<dbReference type="KEGG" id="cvn:111120143"/>
<sequence length="884" mass="100467">MASSKVTTANELCEKVNELLSEEERPLVFEALKRYQSSMDLKRLIGDMKSVLNEPTKLEIYEFMRPLIPPKHQTDYDKLAPAPPGRKLRAITLRKRPNESFGFAVRGGFEHGVGIFVSHVNPGSQAEQKGLKVGDEIVRVNGYTIAEAVHEEVLNLIKGRDEIELKVTNIGMLPVKEKATDPLTWSYVEKSQKGGLALERKEIKAEEVKLFVNLRQAPSLGCKIVSGPSNYRGIFVEHVKPGSMGEEVGFEAGDQIVNVNGTSFLNISHEEAIVALKSSKELNITIRKGVGLPLLSAAVGKTSSKPQVTHVTQAHIESPPSGNGSILELDNWTLRDAETEIETGLIMAELARLKWKQKRMMARSLQKEDDLDDDLDAEDDDKTREMEEREMEREHARLNSSRPIDYLTLPQQSFQNSPKQRRCSISRSSSFNNEDTVDDCSKTIDFLSVPTQSFPNETLDHGRKVSSRQSNVYGDEYLDGTDLEVSSVEIPVPAFEMNSSLPAEEKEEAPLEDLVRQLSPNPESDEDNEVALMEEKMKFHSLRDIDKKSRFGLDIERRSPVMARRNSDTFRKKRGKDPKVVQFVEGDPELIQSRRSSIKRSGREKGSGRDGESDPWAEKQKLLEEIQQLREEKMQEEVKRKELEHTLDSMKSSESTHRLQKVLDEKKKKQAREAEKLRQEMFESNKKRRQVLEKELLLKVTRNRKEREKMVRFQRQKQDQEEMLREGAMSNFVQSMLNMWRPHLSPGSSMMDQDSMDTMEVRARSPVRTARIDFGDGAQYSRIHKSSSSSTLPSIKSQGKAKQKRKKDKLVQSRKAASFDLSTFSNDHDLYDRSLDLHPDFLTSSHRGSNDVHEDDDDEGFVQSYDLGCGESNLNKVVTTTVCV</sequence>
<dbReference type="CDD" id="cd07347">
    <property type="entry name" value="harmonin_N_like"/>
    <property type="match status" value="1"/>
</dbReference>
<dbReference type="InterPro" id="IPR001478">
    <property type="entry name" value="PDZ"/>
</dbReference>
<feature type="compositionally biased region" description="Acidic residues" evidence="4">
    <location>
        <begin position="369"/>
        <end position="380"/>
    </location>
</feature>
<keyword evidence="2" id="KW-0677">Repeat</keyword>
<dbReference type="PROSITE" id="PS50106">
    <property type="entry name" value="PDZ"/>
    <property type="match status" value="2"/>
</dbReference>
<dbReference type="InterPro" id="IPR036034">
    <property type="entry name" value="PDZ_sf"/>
</dbReference>